<evidence type="ECO:0000259" key="2">
    <source>
        <dbReference type="Pfam" id="PF20996"/>
    </source>
</evidence>
<dbReference type="InterPro" id="IPR048317">
    <property type="entry name" value="DUF5581_C"/>
</dbReference>
<feature type="domain" description="DUF5581" evidence="1">
    <location>
        <begin position="203"/>
        <end position="303"/>
    </location>
</feature>
<dbReference type="EMBL" id="JBHFQA010000011">
    <property type="protein sequence ID" value="KAL2090993.1"/>
    <property type="molecule type" value="Genomic_DNA"/>
</dbReference>
<reference evidence="3 4" key="1">
    <citation type="submission" date="2024-09" db="EMBL/GenBank/DDBJ databases">
        <title>A chromosome-level genome assembly of Gray's grenadier anchovy, Coilia grayii.</title>
        <authorList>
            <person name="Fu Z."/>
        </authorList>
    </citation>
    <scope>NUCLEOTIDE SEQUENCE [LARGE SCALE GENOMIC DNA]</scope>
    <source>
        <strain evidence="3">G4</strain>
        <tissue evidence="3">Muscle</tissue>
    </source>
</reference>
<dbReference type="Pfam" id="PF17744">
    <property type="entry name" value="DUF5581"/>
    <property type="match status" value="1"/>
</dbReference>
<dbReference type="InterPro" id="IPR003961">
    <property type="entry name" value="FN3_dom"/>
</dbReference>
<evidence type="ECO:0000313" key="4">
    <source>
        <dbReference type="Proteomes" id="UP001591681"/>
    </source>
</evidence>
<keyword evidence="4" id="KW-1185">Reference proteome</keyword>
<protein>
    <recommendedName>
        <fullName evidence="5">Fibronectin type-III domain-containing protein</fullName>
    </recommendedName>
</protein>
<gene>
    <name evidence="3" type="ORF">ACEWY4_013256</name>
</gene>
<evidence type="ECO:0000313" key="3">
    <source>
        <dbReference type="EMBL" id="KAL2090993.1"/>
    </source>
</evidence>
<dbReference type="InterPro" id="IPR036116">
    <property type="entry name" value="FN3_sf"/>
</dbReference>
<dbReference type="SUPFAM" id="SSF49265">
    <property type="entry name" value="Fibronectin type III"/>
    <property type="match status" value="1"/>
</dbReference>
<dbReference type="AlphaFoldDB" id="A0ABD1JW75"/>
<feature type="domain" description="DUF5581" evidence="2">
    <location>
        <begin position="39"/>
        <end position="198"/>
    </location>
</feature>
<dbReference type="Proteomes" id="UP001591681">
    <property type="component" value="Unassembled WGS sequence"/>
</dbReference>
<organism evidence="3 4">
    <name type="scientific">Coilia grayii</name>
    <name type="common">Gray's grenadier anchovy</name>
    <dbReference type="NCBI Taxonomy" id="363190"/>
    <lineage>
        <taxon>Eukaryota</taxon>
        <taxon>Metazoa</taxon>
        <taxon>Chordata</taxon>
        <taxon>Craniata</taxon>
        <taxon>Vertebrata</taxon>
        <taxon>Euteleostomi</taxon>
        <taxon>Actinopterygii</taxon>
        <taxon>Neopterygii</taxon>
        <taxon>Teleostei</taxon>
        <taxon>Clupei</taxon>
        <taxon>Clupeiformes</taxon>
        <taxon>Clupeoidei</taxon>
        <taxon>Engraulidae</taxon>
        <taxon>Coilinae</taxon>
        <taxon>Coilia</taxon>
    </lineage>
</organism>
<dbReference type="PANTHER" id="PTHR14537">
    <property type="entry name" value="FIBRONECTIN TYPE III DOMAIN-CONTAINING PROTEIN 11"/>
    <property type="match status" value="1"/>
</dbReference>
<evidence type="ECO:0008006" key="5">
    <source>
        <dbReference type="Google" id="ProtNLM"/>
    </source>
</evidence>
<dbReference type="Pfam" id="PF20996">
    <property type="entry name" value="DUF5581_N"/>
    <property type="match status" value="1"/>
</dbReference>
<evidence type="ECO:0000259" key="1">
    <source>
        <dbReference type="Pfam" id="PF17744"/>
    </source>
</evidence>
<proteinExistence type="predicted"/>
<dbReference type="InterPro" id="IPR039581">
    <property type="entry name" value="FNDC11"/>
</dbReference>
<dbReference type="InterPro" id="IPR049231">
    <property type="entry name" value="DUF5581_N"/>
</dbReference>
<accession>A0ABD1JW75</accession>
<comment type="caution">
    <text evidence="3">The sequence shown here is derived from an EMBL/GenBank/DDBJ whole genome shotgun (WGS) entry which is preliminary data.</text>
</comment>
<dbReference type="CDD" id="cd00063">
    <property type="entry name" value="FN3"/>
    <property type="match status" value="1"/>
</dbReference>
<name>A0ABD1JW75_9TELE</name>
<sequence length="323" mass="36503">MSMSEAEANTPCHSARTRCIETHREDPEVQHAARVQASMDVGFTLQRVLTSDLAPSVMHGNRVRLETLRRCSYYLEVIRLDLPLGEHSYLSNSTILHLIDPWKLQRMKKLANCQVKIQLSLLEELHEQLLKEQQSLDNTLECCDLPMLMLEGEAIRQRLSAALQTKADFDAMVLPGRLHSKHQLISDMGSAKVPQVRLALVLKMPVHFDKAHSFATSSSATLHWHVAGSEATDPREQFELRYKLMQPTCAVEGTEVGVLTCAACSAKVEGLRPDRCYEFSIKRVDSCCLVYGLWIDSIVLRTISTSIGGGNENYDKRRRLFPW</sequence>